<comment type="caution">
    <text evidence="1">The sequence shown here is derived from an EMBL/GenBank/DDBJ whole genome shotgun (WGS) entry which is preliminary data.</text>
</comment>
<gene>
    <name evidence="1" type="ORF">F4821DRAFT_105038</name>
</gene>
<dbReference type="EMBL" id="MU394307">
    <property type="protein sequence ID" value="KAI6087522.1"/>
    <property type="molecule type" value="Genomic_DNA"/>
</dbReference>
<reference evidence="1 2" key="1">
    <citation type="journal article" date="2022" name="New Phytol.">
        <title>Ecological generalism drives hyperdiversity of secondary metabolite gene clusters in xylarialean endophytes.</title>
        <authorList>
            <person name="Franco M.E.E."/>
            <person name="Wisecaver J.H."/>
            <person name="Arnold A.E."/>
            <person name="Ju Y.M."/>
            <person name="Slot J.C."/>
            <person name="Ahrendt S."/>
            <person name="Moore L.P."/>
            <person name="Eastman K.E."/>
            <person name="Scott K."/>
            <person name="Konkel Z."/>
            <person name="Mondo S.J."/>
            <person name="Kuo A."/>
            <person name="Hayes R.D."/>
            <person name="Haridas S."/>
            <person name="Andreopoulos B."/>
            <person name="Riley R."/>
            <person name="LaButti K."/>
            <person name="Pangilinan J."/>
            <person name="Lipzen A."/>
            <person name="Amirebrahimi M."/>
            <person name="Yan J."/>
            <person name="Adam C."/>
            <person name="Keymanesh K."/>
            <person name="Ng V."/>
            <person name="Louie K."/>
            <person name="Northen T."/>
            <person name="Drula E."/>
            <person name="Henrissat B."/>
            <person name="Hsieh H.M."/>
            <person name="Youens-Clark K."/>
            <person name="Lutzoni F."/>
            <person name="Miadlikowska J."/>
            <person name="Eastwood D.C."/>
            <person name="Hamelin R.C."/>
            <person name="Grigoriev I.V."/>
            <person name="U'Ren J.M."/>
        </authorList>
    </citation>
    <scope>NUCLEOTIDE SEQUENCE [LARGE SCALE GENOMIC DNA]</scope>
    <source>
        <strain evidence="1 2">ER1909</strain>
    </source>
</reference>
<accession>A0ACC0D4M9</accession>
<protein>
    <submittedName>
        <fullName evidence="1">Uncharacterized protein</fullName>
    </submittedName>
</protein>
<name>A0ACC0D4M9_9PEZI</name>
<evidence type="ECO:0000313" key="1">
    <source>
        <dbReference type="EMBL" id="KAI6087522.1"/>
    </source>
</evidence>
<organism evidence="1 2">
    <name type="scientific">Hypoxylon rubiginosum</name>
    <dbReference type="NCBI Taxonomy" id="110542"/>
    <lineage>
        <taxon>Eukaryota</taxon>
        <taxon>Fungi</taxon>
        <taxon>Dikarya</taxon>
        <taxon>Ascomycota</taxon>
        <taxon>Pezizomycotina</taxon>
        <taxon>Sordariomycetes</taxon>
        <taxon>Xylariomycetidae</taxon>
        <taxon>Xylariales</taxon>
        <taxon>Hypoxylaceae</taxon>
        <taxon>Hypoxylon</taxon>
    </lineage>
</organism>
<evidence type="ECO:0000313" key="2">
    <source>
        <dbReference type="Proteomes" id="UP001497680"/>
    </source>
</evidence>
<dbReference type="Proteomes" id="UP001497680">
    <property type="component" value="Unassembled WGS sequence"/>
</dbReference>
<keyword evidence="2" id="KW-1185">Reference proteome</keyword>
<proteinExistence type="predicted"/>
<sequence>MSSTPSLRRFVCLYALTTRQQITHIPSRFRYIAGPILQQQQSRSAMAKARVRPSRTSFEQPHFTAADIPDLAFWTAEARVPIVPAGEVSAAECHDACRRYVALALEHKPGWRQRALVTTSNSISSDDRAAMIKEGDKIPLFSLHYAAVILLGGAGVAIGTHAMHSGVLLGYPPAILCMTRMALKRGQLQHPQFEPTKEALQRLVASSSSSSTPSTSAKSSAKKPGHRGSTSASKQTITDDGSPDLYIPDTLTAMGLAHAKHGTTSGDDRALRFFGLASLAASAGTAPWEWRASAALGQAAIHEKRGERERARLILGAAVRERDTPDLCYAYARLLDEGDPERWRMMVRAAVNGVLEAAREVGRDEWRRLQEIEEAEAAAAAAKEEGGGEVRGLSERQKYEARFLADEWLAIAAAGDKGVA</sequence>